<proteinExistence type="predicted"/>
<dbReference type="PANTHER" id="PTHR12776:SF1">
    <property type="entry name" value="KAZRIN"/>
    <property type="match status" value="1"/>
</dbReference>
<feature type="compositionally biased region" description="Low complexity" evidence="2">
    <location>
        <begin position="225"/>
        <end position="239"/>
    </location>
</feature>
<accession>A0A433SXE0</accession>
<feature type="domain" description="Kazrin N-terminal" evidence="3">
    <location>
        <begin position="166"/>
        <end position="340"/>
    </location>
</feature>
<dbReference type="InterPro" id="IPR059089">
    <property type="entry name" value="Kazrin_N"/>
</dbReference>
<dbReference type="STRING" id="188477.A0A433SXE0"/>
<organism evidence="4 5">
    <name type="scientific">Elysia chlorotica</name>
    <name type="common">Eastern emerald elysia</name>
    <name type="synonym">Sea slug</name>
    <dbReference type="NCBI Taxonomy" id="188477"/>
    <lineage>
        <taxon>Eukaryota</taxon>
        <taxon>Metazoa</taxon>
        <taxon>Spiralia</taxon>
        <taxon>Lophotrochozoa</taxon>
        <taxon>Mollusca</taxon>
        <taxon>Gastropoda</taxon>
        <taxon>Heterobranchia</taxon>
        <taxon>Euthyneura</taxon>
        <taxon>Panpulmonata</taxon>
        <taxon>Sacoglossa</taxon>
        <taxon>Placobranchoidea</taxon>
        <taxon>Plakobranchidae</taxon>
        <taxon>Elysia</taxon>
    </lineage>
</organism>
<protein>
    <recommendedName>
        <fullName evidence="3">Kazrin N-terminal domain-containing protein</fullName>
    </recommendedName>
</protein>
<dbReference type="PANTHER" id="PTHR12776">
    <property type="entry name" value="KAZRIN-RELATED"/>
    <property type="match status" value="1"/>
</dbReference>
<dbReference type="InterPro" id="IPR037614">
    <property type="entry name" value="Kazrin"/>
</dbReference>
<dbReference type="EMBL" id="RQTK01000882">
    <property type="protein sequence ID" value="RUS73951.1"/>
    <property type="molecule type" value="Genomic_DNA"/>
</dbReference>
<comment type="caution">
    <text evidence="4">The sequence shown here is derived from an EMBL/GenBank/DDBJ whole genome shotgun (WGS) entry which is preliminary data.</text>
</comment>
<feature type="coiled-coil region" evidence="1">
    <location>
        <begin position="77"/>
        <end position="104"/>
    </location>
</feature>
<evidence type="ECO:0000313" key="5">
    <source>
        <dbReference type="Proteomes" id="UP000271974"/>
    </source>
</evidence>
<dbReference type="Proteomes" id="UP000271974">
    <property type="component" value="Unassembled WGS sequence"/>
</dbReference>
<keyword evidence="5" id="KW-1185">Reference proteome</keyword>
<keyword evidence="1" id="KW-0175">Coiled coil</keyword>
<dbReference type="OrthoDB" id="6430345at2759"/>
<evidence type="ECO:0000259" key="3">
    <source>
        <dbReference type="Pfam" id="PF25986"/>
    </source>
</evidence>
<feature type="non-terminal residue" evidence="4">
    <location>
        <position position="340"/>
    </location>
</feature>
<name>A0A433SXE0_ELYCH</name>
<sequence>MVVLVLLVAPTRTRCPPALLILADASKAITTANLHLSSPAAHASMVIIRRLLLDAQTRFRRMVEDNRKLAAYIDSSIQTANQEVSLLRAELASTNRKLGQLNAEDMARLDVATQVDLSHTKDEKEKEQEESYREDAEALMKANEQLVEEYRHLLQDHKSLSLASDELKVDNNRLRGECSRLESRLRSLSMDYDVLAREVKAERSPGHQGQVMDGEGQQAHASDPGVEQGQGSESEGQQELCKAEACVSSSVGQGRPPVAHRPSYGELKLELIQSRQELNRAREMLHGMKSDRKRLKGEKLDLLGQIKQLYTTLEEKETELRDFIKNYEQRVKESDDMIKQ</sequence>
<evidence type="ECO:0000256" key="1">
    <source>
        <dbReference type="SAM" id="Coils"/>
    </source>
</evidence>
<feature type="region of interest" description="Disordered" evidence="2">
    <location>
        <begin position="202"/>
        <end position="241"/>
    </location>
</feature>
<reference evidence="4 5" key="1">
    <citation type="submission" date="2019-01" db="EMBL/GenBank/DDBJ databases">
        <title>A draft genome assembly of the solar-powered sea slug Elysia chlorotica.</title>
        <authorList>
            <person name="Cai H."/>
            <person name="Li Q."/>
            <person name="Fang X."/>
            <person name="Li J."/>
            <person name="Curtis N.E."/>
            <person name="Altenburger A."/>
            <person name="Shibata T."/>
            <person name="Feng M."/>
            <person name="Maeda T."/>
            <person name="Schwartz J.A."/>
            <person name="Shigenobu S."/>
            <person name="Lundholm N."/>
            <person name="Nishiyama T."/>
            <person name="Yang H."/>
            <person name="Hasebe M."/>
            <person name="Li S."/>
            <person name="Pierce S.K."/>
            <person name="Wang J."/>
        </authorList>
    </citation>
    <scope>NUCLEOTIDE SEQUENCE [LARGE SCALE GENOMIC DNA]</scope>
    <source>
        <strain evidence="4">EC2010</strain>
        <tissue evidence="4">Whole organism of an adult</tissue>
    </source>
</reference>
<gene>
    <name evidence="4" type="ORF">EGW08_018289</name>
</gene>
<feature type="coiled-coil region" evidence="1">
    <location>
        <begin position="129"/>
        <end position="198"/>
    </location>
</feature>
<dbReference type="AlphaFoldDB" id="A0A433SXE0"/>
<dbReference type="Pfam" id="PF25986">
    <property type="entry name" value="Kazrin"/>
    <property type="match status" value="1"/>
</dbReference>
<evidence type="ECO:0000313" key="4">
    <source>
        <dbReference type="EMBL" id="RUS73951.1"/>
    </source>
</evidence>
<feature type="coiled-coil region" evidence="1">
    <location>
        <begin position="264"/>
        <end position="333"/>
    </location>
</feature>
<evidence type="ECO:0000256" key="2">
    <source>
        <dbReference type="SAM" id="MobiDB-lite"/>
    </source>
</evidence>